<keyword evidence="4" id="KW-1185">Reference proteome</keyword>
<accession>A0AA35V2J5</accession>
<dbReference type="AlphaFoldDB" id="A0AA35V2J5"/>
<proteinExistence type="predicted"/>
<gene>
    <name evidence="3" type="ORF">LSALG_LOCUS1506</name>
</gene>
<organism evidence="3 4">
    <name type="scientific">Lactuca saligna</name>
    <name type="common">Willowleaf lettuce</name>
    <dbReference type="NCBI Taxonomy" id="75948"/>
    <lineage>
        <taxon>Eukaryota</taxon>
        <taxon>Viridiplantae</taxon>
        <taxon>Streptophyta</taxon>
        <taxon>Embryophyta</taxon>
        <taxon>Tracheophyta</taxon>
        <taxon>Spermatophyta</taxon>
        <taxon>Magnoliopsida</taxon>
        <taxon>eudicotyledons</taxon>
        <taxon>Gunneridae</taxon>
        <taxon>Pentapetalae</taxon>
        <taxon>asterids</taxon>
        <taxon>campanulids</taxon>
        <taxon>Asterales</taxon>
        <taxon>Asteraceae</taxon>
        <taxon>Cichorioideae</taxon>
        <taxon>Cichorieae</taxon>
        <taxon>Lactucinae</taxon>
        <taxon>Lactuca</taxon>
    </lineage>
</organism>
<dbReference type="Proteomes" id="UP001177003">
    <property type="component" value="Chromosome 0"/>
</dbReference>
<feature type="region of interest" description="Disordered" evidence="1">
    <location>
        <begin position="55"/>
        <end position="75"/>
    </location>
</feature>
<feature type="chain" id="PRO_5041366339" description="Secreted protein" evidence="2">
    <location>
        <begin position="24"/>
        <end position="75"/>
    </location>
</feature>
<reference evidence="3" key="1">
    <citation type="submission" date="2023-04" db="EMBL/GenBank/DDBJ databases">
        <authorList>
            <person name="Vijverberg K."/>
            <person name="Xiong W."/>
            <person name="Schranz E."/>
        </authorList>
    </citation>
    <scope>NUCLEOTIDE SEQUENCE</scope>
</reference>
<name>A0AA35V2J5_LACSI</name>
<evidence type="ECO:0000256" key="2">
    <source>
        <dbReference type="SAM" id="SignalP"/>
    </source>
</evidence>
<protein>
    <recommendedName>
        <fullName evidence="5">Secreted protein</fullName>
    </recommendedName>
</protein>
<feature type="signal peptide" evidence="2">
    <location>
        <begin position="1"/>
        <end position="23"/>
    </location>
</feature>
<evidence type="ECO:0000256" key="1">
    <source>
        <dbReference type="SAM" id="MobiDB-lite"/>
    </source>
</evidence>
<sequence length="75" mass="8259">MVFTTTTVFHLHVTTTTLPLATGIMCTGGDCGQNEKEDKKEKECREKEFVVKCGGGHDPPRQRATTVGRDSVHCH</sequence>
<evidence type="ECO:0000313" key="4">
    <source>
        <dbReference type="Proteomes" id="UP001177003"/>
    </source>
</evidence>
<evidence type="ECO:0008006" key="5">
    <source>
        <dbReference type="Google" id="ProtNLM"/>
    </source>
</evidence>
<dbReference type="EMBL" id="OX465086">
    <property type="protein sequence ID" value="CAI9260679.1"/>
    <property type="molecule type" value="Genomic_DNA"/>
</dbReference>
<keyword evidence="2" id="KW-0732">Signal</keyword>
<evidence type="ECO:0000313" key="3">
    <source>
        <dbReference type="EMBL" id="CAI9260679.1"/>
    </source>
</evidence>